<evidence type="ECO:0000313" key="7">
    <source>
        <dbReference type="Proteomes" id="UP001596203"/>
    </source>
</evidence>
<dbReference type="PROSITE" id="PS50977">
    <property type="entry name" value="HTH_TETR_2"/>
    <property type="match status" value="1"/>
</dbReference>
<dbReference type="PANTHER" id="PTHR30055:SF238">
    <property type="entry name" value="MYCOFACTOCIN BIOSYNTHESIS TRANSCRIPTIONAL REGULATOR MFTR-RELATED"/>
    <property type="match status" value="1"/>
</dbReference>
<dbReference type="RefSeq" id="WP_377419825.1">
    <property type="nucleotide sequence ID" value="NZ_JBHSPR010000007.1"/>
</dbReference>
<gene>
    <name evidence="6" type="ORF">ACFP2T_09610</name>
</gene>
<keyword evidence="2 4" id="KW-0238">DNA-binding</keyword>
<proteinExistence type="predicted"/>
<dbReference type="Proteomes" id="UP001596203">
    <property type="component" value="Unassembled WGS sequence"/>
</dbReference>
<dbReference type="EMBL" id="JBHSPR010000007">
    <property type="protein sequence ID" value="MFC6016455.1"/>
    <property type="molecule type" value="Genomic_DNA"/>
</dbReference>
<organism evidence="6 7">
    <name type="scientific">Plantactinospora solaniradicis</name>
    <dbReference type="NCBI Taxonomy" id="1723736"/>
    <lineage>
        <taxon>Bacteria</taxon>
        <taxon>Bacillati</taxon>
        <taxon>Actinomycetota</taxon>
        <taxon>Actinomycetes</taxon>
        <taxon>Micromonosporales</taxon>
        <taxon>Micromonosporaceae</taxon>
        <taxon>Plantactinospora</taxon>
    </lineage>
</organism>
<comment type="caution">
    <text evidence="6">The sequence shown here is derived from an EMBL/GenBank/DDBJ whole genome shotgun (WGS) entry which is preliminary data.</text>
</comment>
<dbReference type="Gene3D" id="1.10.357.10">
    <property type="entry name" value="Tetracycline Repressor, domain 2"/>
    <property type="match status" value="1"/>
</dbReference>
<dbReference type="PANTHER" id="PTHR30055">
    <property type="entry name" value="HTH-TYPE TRANSCRIPTIONAL REGULATOR RUTR"/>
    <property type="match status" value="1"/>
</dbReference>
<dbReference type="Pfam" id="PF14278">
    <property type="entry name" value="TetR_C_8"/>
    <property type="match status" value="1"/>
</dbReference>
<evidence type="ECO:0000256" key="1">
    <source>
        <dbReference type="ARBA" id="ARBA00023015"/>
    </source>
</evidence>
<accession>A0ABW1K4V4</accession>
<feature type="DNA-binding region" description="H-T-H motif" evidence="4">
    <location>
        <begin position="31"/>
        <end position="50"/>
    </location>
</feature>
<keyword evidence="7" id="KW-1185">Reference proteome</keyword>
<dbReference type="InterPro" id="IPR009057">
    <property type="entry name" value="Homeodomain-like_sf"/>
</dbReference>
<feature type="domain" description="HTH tetR-type" evidence="5">
    <location>
        <begin position="8"/>
        <end position="68"/>
    </location>
</feature>
<dbReference type="Pfam" id="PF00440">
    <property type="entry name" value="TetR_N"/>
    <property type="match status" value="1"/>
</dbReference>
<protein>
    <submittedName>
        <fullName evidence="6">TetR/AcrR family transcriptional regulator</fullName>
    </submittedName>
</protein>
<dbReference type="InterPro" id="IPR001647">
    <property type="entry name" value="HTH_TetR"/>
</dbReference>
<evidence type="ECO:0000313" key="6">
    <source>
        <dbReference type="EMBL" id="MFC6016455.1"/>
    </source>
</evidence>
<dbReference type="SUPFAM" id="SSF46689">
    <property type="entry name" value="Homeodomain-like"/>
    <property type="match status" value="1"/>
</dbReference>
<evidence type="ECO:0000256" key="4">
    <source>
        <dbReference type="PROSITE-ProRule" id="PRU00335"/>
    </source>
</evidence>
<evidence type="ECO:0000259" key="5">
    <source>
        <dbReference type="PROSITE" id="PS50977"/>
    </source>
</evidence>
<keyword evidence="1" id="KW-0805">Transcription regulation</keyword>
<keyword evidence="3" id="KW-0804">Transcription</keyword>
<name>A0ABW1K4V4_9ACTN</name>
<dbReference type="InterPro" id="IPR039532">
    <property type="entry name" value="TetR_C_Firmicutes"/>
</dbReference>
<evidence type="ECO:0000256" key="3">
    <source>
        <dbReference type="ARBA" id="ARBA00023163"/>
    </source>
</evidence>
<sequence>MHTDRRITRTRRALYRALVDLTTAGGFDAVTVADLTGRAGVNRTTFYRHYQDKYVFVTTIVEQGLDRPVRALRTAYRTRSRVAQVGALEAVFGHVEQHRQLYLALLGRRQSPWFADWLHGYWRETTTSLLCEDPAHDVRDPRTGVAAVLAAHALIGAVSWWLEPDLPAPASDMAEWYADFLRGGLSGLLADDAPPEVTVGVN</sequence>
<reference evidence="7" key="1">
    <citation type="journal article" date="2019" name="Int. J. Syst. Evol. Microbiol.">
        <title>The Global Catalogue of Microorganisms (GCM) 10K type strain sequencing project: providing services to taxonomists for standard genome sequencing and annotation.</title>
        <authorList>
            <consortium name="The Broad Institute Genomics Platform"/>
            <consortium name="The Broad Institute Genome Sequencing Center for Infectious Disease"/>
            <person name="Wu L."/>
            <person name="Ma J."/>
        </authorList>
    </citation>
    <scope>NUCLEOTIDE SEQUENCE [LARGE SCALE GENOMIC DNA]</scope>
    <source>
        <strain evidence="7">ZS-35-S2</strain>
    </source>
</reference>
<evidence type="ECO:0000256" key="2">
    <source>
        <dbReference type="ARBA" id="ARBA00023125"/>
    </source>
</evidence>
<dbReference type="InterPro" id="IPR050109">
    <property type="entry name" value="HTH-type_TetR-like_transc_reg"/>
</dbReference>